<evidence type="ECO:0000313" key="6">
    <source>
        <dbReference type="EMBL" id="NEZ56708.1"/>
    </source>
</evidence>
<dbReference type="PANTHER" id="PTHR46796">
    <property type="entry name" value="HTH-TYPE TRANSCRIPTIONAL ACTIVATOR RHAS-RELATED"/>
    <property type="match status" value="1"/>
</dbReference>
<dbReference type="PROSITE" id="PS00041">
    <property type="entry name" value="HTH_ARAC_FAMILY_1"/>
    <property type="match status" value="1"/>
</dbReference>
<dbReference type="SMART" id="SM00342">
    <property type="entry name" value="HTH_ARAC"/>
    <property type="match status" value="1"/>
</dbReference>
<keyword evidence="1" id="KW-0805">Transcription regulation</keyword>
<dbReference type="SUPFAM" id="SSF51215">
    <property type="entry name" value="Regulatory protein AraC"/>
    <property type="match status" value="1"/>
</dbReference>
<organism evidence="6 7">
    <name type="scientific">Adonisia turfae CCMR0081</name>
    <dbReference type="NCBI Taxonomy" id="2292702"/>
    <lineage>
        <taxon>Bacteria</taxon>
        <taxon>Bacillati</taxon>
        <taxon>Cyanobacteriota</taxon>
        <taxon>Adonisia</taxon>
        <taxon>Adonisia turfae</taxon>
    </lineage>
</organism>
<keyword evidence="7" id="KW-1185">Reference proteome</keyword>
<dbReference type="PROSITE" id="PS01124">
    <property type="entry name" value="HTH_ARAC_FAMILY_2"/>
    <property type="match status" value="1"/>
</dbReference>
<evidence type="ECO:0000256" key="1">
    <source>
        <dbReference type="ARBA" id="ARBA00023015"/>
    </source>
</evidence>
<evidence type="ECO:0000256" key="2">
    <source>
        <dbReference type="ARBA" id="ARBA00023125"/>
    </source>
</evidence>
<dbReference type="Gene3D" id="2.60.120.10">
    <property type="entry name" value="Jelly Rolls"/>
    <property type="match status" value="1"/>
</dbReference>
<dbReference type="Gene3D" id="1.10.10.60">
    <property type="entry name" value="Homeodomain-like"/>
    <property type="match status" value="1"/>
</dbReference>
<dbReference type="GO" id="GO:0043565">
    <property type="term" value="F:sequence-specific DNA binding"/>
    <property type="evidence" value="ECO:0007669"/>
    <property type="project" value="InterPro"/>
</dbReference>
<sequence length="283" mass="31903">MSRRAAPKERVKFWRDPALRGLEMLHATYVTYAFSRHAHEGFGIAIVESGAMEFDYRGASHIAPPGSVVITHPGEMHTGHAVLETGWTYRTLLPAIDWLQQAAKELSECSGAIPYFSSPVIQDKCLNQKLVNLHRTLETSPSSLEKESRFLWGLTQLVHGYASNRPQIKSVGKENYSVQQVREYLHCHYTRNISLDELARLTNLSPFRLLRAFRKQVGLPPHAYLNHVRVHQAKTLLAEGHPIAEAALATGFADQSHLHRHFKKMLGVTPGQYVQGCRLIAVR</sequence>
<evidence type="ECO:0000259" key="5">
    <source>
        <dbReference type="PROSITE" id="PS01124"/>
    </source>
</evidence>
<dbReference type="Pfam" id="PF02311">
    <property type="entry name" value="AraC_binding"/>
    <property type="match status" value="1"/>
</dbReference>
<evidence type="ECO:0000256" key="4">
    <source>
        <dbReference type="ARBA" id="ARBA00023163"/>
    </source>
</evidence>
<evidence type="ECO:0000313" key="7">
    <source>
        <dbReference type="Proteomes" id="UP000481033"/>
    </source>
</evidence>
<dbReference type="EMBL" id="QXHD01000004">
    <property type="protein sequence ID" value="NEZ56708.1"/>
    <property type="molecule type" value="Genomic_DNA"/>
</dbReference>
<evidence type="ECO:0000256" key="3">
    <source>
        <dbReference type="ARBA" id="ARBA00023159"/>
    </source>
</evidence>
<accession>A0A6M0RKC2</accession>
<dbReference type="InterPro" id="IPR050204">
    <property type="entry name" value="AraC_XylS_family_regulators"/>
</dbReference>
<feature type="domain" description="HTH araC/xylS-type" evidence="5">
    <location>
        <begin position="179"/>
        <end position="276"/>
    </location>
</feature>
<dbReference type="InterPro" id="IPR018060">
    <property type="entry name" value="HTH_AraC"/>
</dbReference>
<dbReference type="Pfam" id="PF12833">
    <property type="entry name" value="HTH_18"/>
    <property type="match status" value="1"/>
</dbReference>
<keyword evidence="3" id="KW-0010">Activator</keyword>
<dbReference type="AlphaFoldDB" id="A0A6M0RKC2"/>
<dbReference type="InterPro" id="IPR037923">
    <property type="entry name" value="HTH-like"/>
</dbReference>
<dbReference type="InterPro" id="IPR003313">
    <property type="entry name" value="AraC-bd"/>
</dbReference>
<protein>
    <submittedName>
        <fullName evidence="6">AraC family transcriptional regulator</fullName>
    </submittedName>
</protein>
<keyword evidence="4" id="KW-0804">Transcription</keyword>
<dbReference type="SUPFAM" id="SSF46689">
    <property type="entry name" value="Homeodomain-like"/>
    <property type="match status" value="2"/>
</dbReference>
<gene>
    <name evidence="6" type="ORF">DXZ20_13680</name>
</gene>
<proteinExistence type="predicted"/>
<dbReference type="RefSeq" id="WP_163698705.1">
    <property type="nucleotide sequence ID" value="NZ_QXHD01000004.1"/>
</dbReference>
<name>A0A6M0RKC2_9CYAN</name>
<dbReference type="InterPro" id="IPR018062">
    <property type="entry name" value="HTH_AraC-typ_CS"/>
</dbReference>
<dbReference type="Proteomes" id="UP000481033">
    <property type="component" value="Unassembled WGS sequence"/>
</dbReference>
<comment type="caution">
    <text evidence="6">The sequence shown here is derived from an EMBL/GenBank/DDBJ whole genome shotgun (WGS) entry which is preliminary data.</text>
</comment>
<dbReference type="PANTHER" id="PTHR46796:SF2">
    <property type="entry name" value="TRANSCRIPTIONAL REGULATORY PROTEIN"/>
    <property type="match status" value="1"/>
</dbReference>
<dbReference type="GO" id="GO:0003700">
    <property type="term" value="F:DNA-binding transcription factor activity"/>
    <property type="evidence" value="ECO:0007669"/>
    <property type="project" value="InterPro"/>
</dbReference>
<keyword evidence="2" id="KW-0238">DNA-binding</keyword>
<dbReference type="InterPro" id="IPR009057">
    <property type="entry name" value="Homeodomain-like_sf"/>
</dbReference>
<dbReference type="InterPro" id="IPR014710">
    <property type="entry name" value="RmlC-like_jellyroll"/>
</dbReference>
<reference evidence="6 7" key="1">
    <citation type="journal article" date="2020" name="Microb. Ecol.">
        <title>Ecogenomics of the Marine Benthic Filamentous Cyanobacterium Adonisia.</title>
        <authorList>
            <person name="Walter J.M."/>
            <person name="Coutinho F.H."/>
            <person name="Leomil L."/>
            <person name="Hargreaves P.I."/>
            <person name="Campeao M.E."/>
            <person name="Vieira V.V."/>
            <person name="Silva B.S."/>
            <person name="Fistarol G.O."/>
            <person name="Salomon P.S."/>
            <person name="Sawabe T."/>
            <person name="Mino S."/>
            <person name="Hosokawa M."/>
            <person name="Miyashita H."/>
            <person name="Maruyama F."/>
            <person name="van Verk M.C."/>
            <person name="Dutilh B.E."/>
            <person name="Thompson C.C."/>
            <person name="Thompson F.L."/>
        </authorList>
    </citation>
    <scope>NUCLEOTIDE SEQUENCE [LARGE SCALE GENOMIC DNA]</scope>
    <source>
        <strain evidence="6 7">CCMR0081</strain>
    </source>
</reference>